<evidence type="ECO:0000256" key="1">
    <source>
        <dbReference type="ARBA" id="ARBA00022723"/>
    </source>
</evidence>
<keyword evidence="9" id="KW-1185">Reference proteome</keyword>
<evidence type="ECO:0000313" key="8">
    <source>
        <dbReference type="EMBL" id="KAJ9145014.1"/>
    </source>
</evidence>
<feature type="region of interest" description="Disordered" evidence="5">
    <location>
        <begin position="675"/>
        <end position="702"/>
    </location>
</feature>
<keyword evidence="1" id="KW-0479">Metal-binding</keyword>
<feature type="transmembrane region" description="Helical" evidence="6">
    <location>
        <begin position="299"/>
        <end position="320"/>
    </location>
</feature>
<dbReference type="GO" id="GO:0003677">
    <property type="term" value="F:DNA binding"/>
    <property type="evidence" value="ECO:0007669"/>
    <property type="project" value="InterPro"/>
</dbReference>
<dbReference type="Pfam" id="PF04082">
    <property type="entry name" value="Fungal_trans"/>
    <property type="match status" value="1"/>
</dbReference>
<dbReference type="PANTHER" id="PTHR47424:SF6">
    <property type="entry name" value="PROLINE UTILIZATION TRANS-ACTIVATOR"/>
    <property type="match status" value="1"/>
</dbReference>
<feature type="region of interest" description="Disordered" evidence="5">
    <location>
        <begin position="1"/>
        <end position="27"/>
    </location>
</feature>
<dbReference type="PROSITE" id="PS00463">
    <property type="entry name" value="ZN2_CY6_FUNGAL_1"/>
    <property type="match status" value="1"/>
</dbReference>
<keyword evidence="6" id="KW-0472">Membrane</keyword>
<sequence>MQNTPPDTRRARRRRRRVRDEDRKRAPRACRRCKTRKNKCIETANGVCERCLQGSHACIYDTVASPDEDDEASRHSLDMTVDASYSETPRPGEQISDSAGPVLQAASDLASTHQTSDCTSQPKGVLTDNTVSERLVWPGFLSRLRDAFSLDPRPAPEEQEVISMQASIARPPPQPAEIRRLQKAIAGFPPRPVAEFLLSVCIEHGTDSFFYFDQDAFAAELDQFYSDQTSRLRHDSSFVCLALATFALGSQWTTLAKPESARGDYALPEDTDPGRIFYNHARTLVPDILDRQCVRSVQAAFVLGVYLMPASAITASYVYMGLALRKAVSLGLHLEDADDPHLGQYDKEIQRRLWWAIFALERTTTVKLNRPRSISQGIITVSLPYEVPSIDRRQKFDNIQHQIADARWALILDHVSEVSMRRKDGTTFIHEYLSELKGWKSSLPPCLRLENVHPRSSSYRAVLHLYLNYYFAKIAALKISVVTAVRARLRSALIGAGEERAEIGQDVIDQCGVCTRAAKKVLELFRDLATTKNVTRFSFTDFQGCSIATIIVLVAGILERDSAYAERVEFGLDCLRRMAGGNVTAKIGIRFVEAVRSIADEARDKLCRAEAQHAVAATMETSDAAEDRQAAEYNRWAAWLAAAESIGGRPGQGAASADAAPGDETLGMEIVDPALLPRHHPGTVPSSSWEDTETLHQHSETSAADLSAALAHGEMAHQQHHLDFDANFSAIYSDDQHYLMGLTGLDVLSFAGPLE</sequence>
<proteinExistence type="predicted"/>
<feature type="domain" description="Zn(2)-C6 fungal-type" evidence="7">
    <location>
        <begin position="29"/>
        <end position="60"/>
    </location>
</feature>
<dbReference type="InterPro" id="IPR036864">
    <property type="entry name" value="Zn2-C6_fun-type_DNA-bd_sf"/>
</dbReference>
<dbReference type="InterPro" id="IPR001138">
    <property type="entry name" value="Zn2Cys6_DnaBD"/>
</dbReference>
<comment type="caution">
    <text evidence="8">The sequence shown here is derived from an EMBL/GenBank/DDBJ whole genome shotgun (WGS) entry which is preliminary data.</text>
</comment>
<keyword evidence="4" id="KW-0539">Nucleus</keyword>
<keyword evidence="3" id="KW-0804">Transcription</keyword>
<dbReference type="InterPro" id="IPR051127">
    <property type="entry name" value="Fungal_SecMet_Regulators"/>
</dbReference>
<evidence type="ECO:0000259" key="7">
    <source>
        <dbReference type="PROSITE" id="PS50048"/>
    </source>
</evidence>
<evidence type="ECO:0000256" key="4">
    <source>
        <dbReference type="ARBA" id="ARBA00023242"/>
    </source>
</evidence>
<dbReference type="SUPFAM" id="SSF57701">
    <property type="entry name" value="Zn2/Cys6 DNA-binding domain"/>
    <property type="match status" value="1"/>
</dbReference>
<evidence type="ECO:0000256" key="2">
    <source>
        <dbReference type="ARBA" id="ARBA00023015"/>
    </source>
</evidence>
<evidence type="ECO:0000313" key="9">
    <source>
        <dbReference type="Proteomes" id="UP001174694"/>
    </source>
</evidence>
<dbReference type="GO" id="GO:0006351">
    <property type="term" value="P:DNA-templated transcription"/>
    <property type="evidence" value="ECO:0007669"/>
    <property type="project" value="InterPro"/>
</dbReference>
<dbReference type="Gene3D" id="4.10.240.10">
    <property type="entry name" value="Zn(2)-C6 fungal-type DNA-binding domain"/>
    <property type="match status" value="1"/>
</dbReference>
<protein>
    <recommendedName>
        <fullName evidence="7">Zn(2)-C6 fungal-type domain-containing protein</fullName>
    </recommendedName>
</protein>
<dbReference type="InterPro" id="IPR007219">
    <property type="entry name" value="XnlR_reg_dom"/>
</dbReference>
<dbReference type="PROSITE" id="PS50048">
    <property type="entry name" value="ZN2_CY6_FUNGAL_2"/>
    <property type="match status" value="1"/>
</dbReference>
<keyword evidence="2" id="KW-0805">Transcription regulation</keyword>
<evidence type="ECO:0000256" key="6">
    <source>
        <dbReference type="SAM" id="Phobius"/>
    </source>
</evidence>
<reference evidence="8" key="1">
    <citation type="submission" date="2022-07" db="EMBL/GenBank/DDBJ databases">
        <title>Fungi with potential for degradation of polypropylene.</title>
        <authorList>
            <person name="Gostincar C."/>
        </authorList>
    </citation>
    <scope>NUCLEOTIDE SEQUENCE</scope>
    <source>
        <strain evidence="8">EXF-13308</strain>
    </source>
</reference>
<dbReference type="CDD" id="cd00067">
    <property type="entry name" value="GAL4"/>
    <property type="match status" value="1"/>
</dbReference>
<keyword evidence="6" id="KW-0812">Transmembrane</keyword>
<dbReference type="Proteomes" id="UP001174694">
    <property type="component" value="Unassembled WGS sequence"/>
</dbReference>
<dbReference type="SMART" id="SM00906">
    <property type="entry name" value="Fungal_trans"/>
    <property type="match status" value="1"/>
</dbReference>
<dbReference type="GO" id="GO:0000981">
    <property type="term" value="F:DNA-binding transcription factor activity, RNA polymerase II-specific"/>
    <property type="evidence" value="ECO:0007669"/>
    <property type="project" value="InterPro"/>
</dbReference>
<evidence type="ECO:0000256" key="3">
    <source>
        <dbReference type="ARBA" id="ARBA00023163"/>
    </source>
</evidence>
<organism evidence="8 9">
    <name type="scientific">Pleurostoma richardsiae</name>
    <dbReference type="NCBI Taxonomy" id="41990"/>
    <lineage>
        <taxon>Eukaryota</taxon>
        <taxon>Fungi</taxon>
        <taxon>Dikarya</taxon>
        <taxon>Ascomycota</taxon>
        <taxon>Pezizomycotina</taxon>
        <taxon>Sordariomycetes</taxon>
        <taxon>Sordariomycetidae</taxon>
        <taxon>Calosphaeriales</taxon>
        <taxon>Pleurostomataceae</taxon>
        <taxon>Pleurostoma</taxon>
    </lineage>
</organism>
<dbReference type="PANTHER" id="PTHR47424">
    <property type="entry name" value="REGULATORY PROTEIN GAL4"/>
    <property type="match status" value="1"/>
</dbReference>
<gene>
    <name evidence="8" type="ORF">NKR23_g5637</name>
</gene>
<evidence type="ECO:0000256" key="5">
    <source>
        <dbReference type="SAM" id="MobiDB-lite"/>
    </source>
</evidence>
<keyword evidence="6" id="KW-1133">Transmembrane helix</keyword>
<dbReference type="AlphaFoldDB" id="A0AA38RSC4"/>
<accession>A0AA38RSC4</accession>
<name>A0AA38RSC4_9PEZI</name>
<dbReference type="GO" id="GO:0008270">
    <property type="term" value="F:zinc ion binding"/>
    <property type="evidence" value="ECO:0007669"/>
    <property type="project" value="InterPro"/>
</dbReference>
<dbReference type="CDD" id="cd12148">
    <property type="entry name" value="fungal_TF_MHR"/>
    <property type="match status" value="1"/>
</dbReference>
<dbReference type="EMBL" id="JANBVO010000015">
    <property type="protein sequence ID" value="KAJ9145014.1"/>
    <property type="molecule type" value="Genomic_DNA"/>
</dbReference>